<accession>A0A0G4JRR2</accession>
<dbReference type="Proteomes" id="UP000044377">
    <property type="component" value="Unassembled WGS sequence"/>
</dbReference>
<dbReference type="STRING" id="1109412.BN1221_01024"/>
<dbReference type="AlphaFoldDB" id="A0A0G4JRR2"/>
<evidence type="ECO:0000313" key="1">
    <source>
        <dbReference type="EMBL" id="CPR14609.1"/>
    </source>
</evidence>
<sequence>MFFNTDVFADSYSKTAGTRGDQANLISVIPASSNKMPNQTASAASAAQPILGNITR</sequence>
<gene>
    <name evidence="1" type="ORF">BN1221_01024</name>
</gene>
<keyword evidence="2" id="KW-1185">Reference proteome</keyword>
<reference evidence="2" key="1">
    <citation type="submission" date="2015-01" db="EMBL/GenBank/DDBJ databases">
        <authorList>
            <person name="Paterson Steve"/>
        </authorList>
    </citation>
    <scope>NUCLEOTIDE SEQUENCE [LARGE SCALE GENOMIC DNA]</scope>
    <source>
        <strain evidence="2">OBR1</strain>
    </source>
</reference>
<dbReference type="EMBL" id="CGIG01000001">
    <property type="protein sequence ID" value="CPR14609.1"/>
    <property type="molecule type" value="Genomic_DNA"/>
</dbReference>
<name>A0A0G4JRR2_9GAMM</name>
<evidence type="ECO:0000313" key="2">
    <source>
        <dbReference type="Proteomes" id="UP000044377"/>
    </source>
</evidence>
<organism evidence="1 2">
    <name type="scientific">Brenneria goodwinii</name>
    <dbReference type="NCBI Taxonomy" id="1109412"/>
    <lineage>
        <taxon>Bacteria</taxon>
        <taxon>Pseudomonadati</taxon>
        <taxon>Pseudomonadota</taxon>
        <taxon>Gammaproteobacteria</taxon>
        <taxon>Enterobacterales</taxon>
        <taxon>Pectobacteriaceae</taxon>
        <taxon>Brenneria</taxon>
    </lineage>
</organism>
<protein>
    <submittedName>
        <fullName evidence="1">Uncharacterized protein</fullName>
    </submittedName>
</protein>
<proteinExistence type="predicted"/>